<protein>
    <submittedName>
        <fullName evidence="1">Uncharacterized protein</fullName>
    </submittedName>
</protein>
<gene>
    <name evidence="1" type="ORF">PV367_12575</name>
</gene>
<accession>A0AAJ2PNH5</accession>
<name>A0AAJ2PNH5_9ACTN</name>
<evidence type="ECO:0000313" key="1">
    <source>
        <dbReference type="EMBL" id="MDX3130609.1"/>
    </source>
</evidence>
<dbReference type="Proteomes" id="UP001273589">
    <property type="component" value="Unassembled WGS sequence"/>
</dbReference>
<reference evidence="1" key="1">
    <citation type="journal article" date="2023" name="Microb. Genom.">
        <title>Mesoterricola silvestris gen. nov., sp. nov., Mesoterricola sediminis sp. nov., Geothrix oryzae sp. nov., Geothrix edaphica sp. nov., Geothrix rubra sp. nov., and Geothrix limicola sp. nov., six novel members of Acidobacteriota isolated from soils.</title>
        <authorList>
            <person name="Weisberg A.J."/>
            <person name="Pearce E."/>
            <person name="Kramer C.G."/>
            <person name="Chang J.H."/>
            <person name="Clarke C.R."/>
        </authorList>
    </citation>
    <scope>NUCLEOTIDE SEQUENCE</scope>
    <source>
        <strain evidence="1">ND06-05F</strain>
    </source>
</reference>
<comment type="caution">
    <text evidence="1">The sequence shown here is derived from an EMBL/GenBank/DDBJ whole genome shotgun (WGS) entry which is preliminary data.</text>
</comment>
<dbReference type="EMBL" id="JARAWN010000057">
    <property type="protein sequence ID" value="MDX3130609.1"/>
    <property type="molecule type" value="Genomic_DNA"/>
</dbReference>
<dbReference type="RefSeq" id="WP_319691356.1">
    <property type="nucleotide sequence ID" value="NZ_JARAWN010000057.1"/>
</dbReference>
<proteinExistence type="predicted"/>
<evidence type="ECO:0000313" key="2">
    <source>
        <dbReference type="Proteomes" id="UP001273589"/>
    </source>
</evidence>
<organism evidence="1 2">
    <name type="scientific">Streptomyces europaeiscabiei</name>
    <dbReference type="NCBI Taxonomy" id="146819"/>
    <lineage>
        <taxon>Bacteria</taxon>
        <taxon>Bacillati</taxon>
        <taxon>Actinomycetota</taxon>
        <taxon>Actinomycetes</taxon>
        <taxon>Kitasatosporales</taxon>
        <taxon>Streptomycetaceae</taxon>
        <taxon>Streptomyces</taxon>
    </lineage>
</organism>
<sequence length="94" mass="10174">MTSPPDPQWWVIYHEPTPVEMTITAVEPPPGDDAAHDKRCAELEESGQHAYVIAAPDQDAAGEIAGRAWAEELVTNPARRAAADAFLAANRRPS</sequence>
<dbReference type="AlphaFoldDB" id="A0AAJ2PNH5"/>